<dbReference type="PROSITE" id="PS00067">
    <property type="entry name" value="3HCDH"/>
    <property type="match status" value="1"/>
</dbReference>
<dbReference type="Pfam" id="PF00725">
    <property type="entry name" value="3HCDH"/>
    <property type="match status" value="1"/>
</dbReference>
<reference evidence="4 5" key="1">
    <citation type="submission" date="2019-08" db="EMBL/GenBank/DDBJ databases">
        <title>Deep-cultivation of Planctomycetes and their phenomic and genomic characterization uncovers novel biology.</title>
        <authorList>
            <person name="Wiegand S."/>
            <person name="Jogler M."/>
            <person name="Boedeker C."/>
            <person name="Pinto D."/>
            <person name="Vollmers J."/>
            <person name="Rivas-Marin E."/>
            <person name="Kohn T."/>
            <person name="Peeters S.H."/>
            <person name="Heuer A."/>
            <person name="Rast P."/>
            <person name="Oberbeckmann S."/>
            <person name="Bunk B."/>
            <person name="Jeske O."/>
            <person name="Meyerdierks A."/>
            <person name="Storesund J.E."/>
            <person name="Kallscheuer N."/>
            <person name="Luecker S."/>
            <person name="Lage O.M."/>
            <person name="Pohl T."/>
            <person name="Merkel B.J."/>
            <person name="Hornburger P."/>
            <person name="Mueller R.-W."/>
            <person name="Bruemmer F."/>
            <person name="Labrenz M."/>
            <person name="Spormann A.M."/>
            <person name="Op Den Camp H."/>
            <person name="Overmann J."/>
            <person name="Amann R."/>
            <person name="Jetten M.S.M."/>
            <person name="Mascher T."/>
            <person name="Medema M.H."/>
            <person name="Devos D.P."/>
            <person name="Kaster A.-K."/>
            <person name="Ovreas L."/>
            <person name="Rohde M."/>
            <person name="Galperin M.Y."/>
            <person name="Jogler C."/>
        </authorList>
    </citation>
    <scope>NUCLEOTIDE SEQUENCE [LARGE SCALE GENOMIC DNA]</scope>
    <source>
        <strain evidence="4 5">LF1</strain>
    </source>
</reference>
<dbReference type="Proteomes" id="UP000322699">
    <property type="component" value="Unassembled WGS sequence"/>
</dbReference>
<dbReference type="EMBL" id="VRLW01000001">
    <property type="protein sequence ID" value="KAA1259222.1"/>
    <property type="molecule type" value="Genomic_DNA"/>
</dbReference>
<name>A0A5B1CGB5_9BACT</name>
<comment type="caution">
    <text evidence="4">The sequence shown here is derived from an EMBL/GenBank/DDBJ whole genome shotgun (WGS) entry which is preliminary data.</text>
</comment>
<dbReference type="SUPFAM" id="SSF48179">
    <property type="entry name" value="6-phosphogluconate dehydrogenase C-terminal domain-like"/>
    <property type="match status" value="2"/>
</dbReference>
<dbReference type="RefSeq" id="WP_068260383.1">
    <property type="nucleotide sequence ID" value="NZ_LWSK01000016.1"/>
</dbReference>
<dbReference type="GO" id="GO:0008691">
    <property type="term" value="F:3-hydroxybutyryl-CoA dehydrogenase activity"/>
    <property type="evidence" value="ECO:0007669"/>
    <property type="project" value="TreeGrafter"/>
</dbReference>
<dbReference type="PANTHER" id="PTHR48075">
    <property type="entry name" value="3-HYDROXYACYL-COA DEHYDROGENASE FAMILY PROTEIN"/>
    <property type="match status" value="1"/>
</dbReference>
<feature type="domain" description="3-hydroxyacyl-CoA dehydrogenase C-terminal" evidence="2">
    <location>
        <begin position="195"/>
        <end position="288"/>
    </location>
</feature>
<evidence type="ECO:0000259" key="3">
    <source>
        <dbReference type="Pfam" id="PF02737"/>
    </source>
</evidence>
<evidence type="ECO:0000313" key="4">
    <source>
        <dbReference type="EMBL" id="KAA1259222.1"/>
    </source>
</evidence>
<dbReference type="SUPFAM" id="SSF51735">
    <property type="entry name" value="NAD(P)-binding Rossmann-fold domains"/>
    <property type="match status" value="1"/>
</dbReference>
<dbReference type="Pfam" id="PF02737">
    <property type="entry name" value="3HCDH_N"/>
    <property type="match status" value="1"/>
</dbReference>
<sequence>MNLESTPTDRRCSPSIILVGVGVVGKAILRAHTDAGLSVCLVDQDLKALVAATDSLSLDLDQWDVSEAMTHPCGLPSVSLIHRPQISSQNPVPLLIESIPERLDLKRSFFSEVQNRLDPNTILCSNTSTLRIGDLADGLQRPQQFCGMHFFMPVESRDAVELIQGKQTDSKSLARAIAHIQDLKKTPLVVRDGPGFIVNRLLSPYLNEALMLLCQGVEAKDLEDAAIEYGMPISPLELIDTIGARTMFDAGRVYWQAFPNRIAPSPLLAGLVKSKRMGKHTGAGLFDYDDAGNRSEGLATECLALVDRYRRDDNLELSHADLVDRLSIPMWIEAAHAVADGTVTDVTQFDLAMQGGLGYRRDRSWLSFFDELGSKRMIAAIDRWSERTKAIQIQPDLRSALTKGSPSSAIAGT</sequence>
<dbReference type="InterPro" id="IPR006180">
    <property type="entry name" value="3-OHacyl-CoA_DH_CS"/>
</dbReference>
<dbReference type="InterPro" id="IPR036291">
    <property type="entry name" value="NAD(P)-bd_dom_sf"/>
</dbReference>
<keyword evidence="1" id="KW-0560">Oxidoreductase</keyword>
<dbReference type="InterPro" id="IPR008927">
    <property type="entry name" value="6-PGluconate_DH-like_C_sf"/>
</dbReference>
<dbReference type="PANTHER" id="PTHR48075:SF5">
    <property type="entry name" value="3-HYDROXYBUTYRYL-COA DEHYDROGENASE"/>
    <property type="match status" value="1"/>
</dbReference>
<dbReference type="GO" id="GO:0070403">
    <property type="term" value="F:NAD+ binding"/>
    <property type="evidence" value="ECO:0007669"/>
    <property type="project" value="InterPro"/>
</dbReference>
<accession>A0A5B1CGB5</accession>
<evidence type="ECO:0000256" key="1">
    <source>
        <dbReference type="ARBA" id="ARBA00023002"/>
    </source>
</evidence>
<dbReference type="InterPro" id="IPR006176">
    <property type="entry name" value="3-OHacyl-CoA_DH_NAD-bd"/>
</dbReference>
<dbReference type="OrthoDB" id="9771883at2"/>
<evidence type="ECO:0000259" key="2">
    <source>
        <dbReference type="Pfam" id="PF00725"/>
    </source>
</evidence>
<protein>
    <submittedName>
        <fullName evidence="4">Fatty acid oxidation complex subunit alpha</fullName>
    </submittedName>
</protein>
<proteinExistence type="predicted"/>
<feature type="domain" description="3-hydroxyacyl-CoA dehydrogenase NAD binding" evidence="3">
    <location>
        <begin position="17"/>
        <end position="192"/>
    </location>
</feature>
<organism evidence="4 5">
    <name type="scientific">Rubripirellula obstinata</name>
    <dbReference type="NCBI Taxonomy" id="406547"/>
    <lineage>
        <taxon>Bacteria</taxon>
        <taxon>Pseudomonadati</taxon>
        <taxon>Planctomycetota</taxon>
        <taxon>Planctomycetia</taxon>
        <taxon>Pirellulales</taxon>
        <taxon>Pirellulaceae</taxon>
        <taxon>Rubripirellula</taxon>
    </lineage>
</organism>
<dbReference type="InterPro" id="IPR006108">
    <property type="entry name" value="3HC_DH_C"/>
</dbReference>
<dbReference type="Gene3D" id="1.10.1040.50">
    <property type="match status" value="1"/>
</dbReference>
<dbReference type="Gene3D" id="3.40.50.720">
    <property type="entry name" value="NAD(P)-binding Rossmann-like Domain"/>
    <property type="match status" value="1"/>
</dbReference>
<dbReference type="AlphaFoldDB" id="A0A5B1CGB5"/>
<keyword evidence="5" id="KW-1185">Reference proteome</keyword>
<gene>
    <name evidence="4" type="primary">fadB</name>
    <name evidence="4" type="ORF">LF1_17510</name>
</gene>
<dbReference type="GO" id="GO:0006635">
    <property type="term" value="P:fatty acid beta-oxidation"/>
    <property type="evidence" value="ECO:0007669"/>
    <property type="project" value="TreeGrafter"/>
</dbReference>
<evidence type="ECO:0000313" key="5">
    <source>
        <dbReference type="Proteomes" id="UP000322699"/>
    </source>
</evidence>